<dbReference type="Proteomes" id="UP000324974">
    <property type="component" value="Chromosome"/>
</dbReference>
<dbReference type="KEGG" id="lrs:PX52LOC_00879"/>
<evidence type="ECO:0000313" key="2">
    <source>
        <dbReference type="Proteomes" id="UP000324974"/>
    </source>
</evidence>
<dbReference type="AlphaFoldDB" id="A0A5C1A756"/>
<protein>
    <submittedName>
        <fullName evidence="1">Uncharacterized protein</fullName>
    </submittedName>
</protein>
<dbReference type="RefSeq" id="WP_149108941.1">
    <property type="nucleotide sequence ID" value="NZ_CP042425.1"/>
</dbReference>
<organism evidence="1 2">
    <name type="scientific">Limnoglobus roseus</name>
    <dbReference type="NCBI Taxonomy" id="2598579"/>
    <lineage>
        <taxon>Bacteria</taxon>
        <taxon>Pseudomonadati</taxon>
        <taxon>Planctomycetota</taxon>
        <taxon>Planctomycetia</taxon>
        <taxon>Gemmatales</taxon>
        <taxon>Gemmataceae</taxon>
        <taxon>Limnoglobus</taxon>
    </lineage>
</organism>
<proteinExistence type="predicted"/>
<evidence type="ECO:0000313" key="1">
    <source>
        <dbReference type="EMBL" id="QEL14017.1"/>
    </source>
</evidence>
<gene>
    <name evidence="1" type="ORF">PX52LOC_00879</name>
</gene>
<name>A0A5C1A756_9BACT</name>
<reference evidence="2" key="1">
    <citation type="submission" date="2019-08" db="EMBL/GenBank/DDBJ databases">
        <title>Limnoglobus roseus gen. nov., sp. nov., a novel freshwater planctomycete with a giant genome from the family Gemmataceae.</title>
        <authorList>
            <person name="Kulichevskaya I.S."/>
            <person name="Naumoff D.G."/>
            <person name="Miroshnikov K."/>
            <person name="Ivanova A."/>
            <person name="Philippov D.A."/>
            <person name="Hakobyan A."/>
            <person name="Rijpstra I.C."/>
            <person name="Sinninghe Damste J.S."/>
            <person name="Liesack W."/>
            <person name="Dedysh S.N."/>
        </authorList>
    </citation>
    <scope>NUCLEOTIDE SEQUENCE [LARGE SCALE GENOMIC DNA]</scope>
    <source>
        <strain evidence="2">PX52</strain>
    </source>
</reference>
<sequence>MGRARATRRWLLVALGVVLALGLAAAARPEPTVQVNRPRSLRHRVECVLEAWGVIPVDPFRHVEG</sequence>
<keyword evidence="2" id="KW-1185">Reference proteome</keyword>
<accession>A0A5C1A756</accession>
<dbReference type="EMBL" id="CP042425">
    <property type="protein sequence ID" value="QEL14017.1"/>
    <property type="molecule type" value="Genomic_DNA"/>
</dbReference>